<name>A0A2T0UNR2_9ACTN</name>
<dbReference type="RefSeq" id="WP_106363486.1">
    <property type="nucleotide sequence ID" value="NZ_PVTJ01000003.1"/>
</dbReference>
<keyword evidence="2" id="KW-0762">Sugar transport</keyword>
<dbReference type="AlphaFoldDB" id="A0A2T0UNR2"/>
<feature type="chain" id="PRO_5015560261" evidence="1">
    <location>
        <begin position="26"/>
        <end position="424"/>
    </location>
</feature>
<keyword evidence="1" id="KW-0732">Signal</keyword>
<dbReference type="EMBL" id="PVTJ01000003">
    <property type="protein sequence ID" value="PRY59560.1"/>
    <property type="molecule type" value="Genomic_DNA"/>
</dbReference>
<sequence>MENKIRRRTLVQAAATAGVAVPVLAACGGGDDDGNGPLKMVVWGGDLDKETYQARIDLFEKANPDVKIELQLIPSDQYEQKVQTMIAGGDGPDIMQVAEGVNTYSSKSQILPLDDYAKDAGLDLEERFGAVGTLYSYEDKVYAIPDRSGAMIVYYNKDLFDAAGVEYPTAEWTQEDAQAAMEKLTISGTQWGYGGAGWWPQWWSFAYQNGGQIIDDSGQPTANSPEVVKALQWANDLAHKDHVVPTAAEYADMGPDMGGDPAFAAQKVAINTTGFWAIGGLLEVDFNWDIAPLWRGADQAVSAFGSGLAISRDCKNPERAFKAIEFLTSADAQEVIIDKAQDVPANLEVQQSDAFLTPSWATKPLNMAAFGESADFIFRAPFIPQWNEMQAAFDDNLGTFWNEGGDAQTELDKIQTQLESIITD</sequence>
<dbReference type="InterPro" id="IPR050490">
    <property type="entry name" value="Bact_solute-bd_prot1"/>
</dbReference>
<gene>
    <name evidence="2" type="ORF">B0I28_10334</name>
</gene>
<proteinExistence type="predicted"/>
<comment type="caution">
    <text evidence="2">The sequence shown here is derived from an EMBL/GenBank/DDBJ whole genome shotgun (WGS) entry which is preliminary data.</text>
</comment>
<evidence type="ECO:0000313" key="2">
    <source>
        <dbReference type="EMBL" id="PRY59560.1"/>
    </source>
</evidence>
<dbReference type="OrthoDB" id="1650177at2"/>
<keyword evidence="2" id="KW-0813">Transport</keyword>
<dbReference type="CDD" id="cd13585">
    <property type="entry name" value="PBP2_TMBP_like"/>
    <property type="match status" value="1"/>
</dbReference>
<dbReference type="SUPFAM" id="SSF53850">
    <property type="entry name" value="Periplasmic binding protein-like II"/>
    <property type="match status" value="1"/>
</dbReference>
<feature type="signal peptide" evidence="1">
    <location>
        <begin position="1"/>
        <end position="25"/>
    </location>
</feature>
<dbReference type="PANTHER" id="PTHR43649:SF12">
    <property type="entry name" value="DIACETYLCHITOBIOSE BINDING PROTEIN DASA"/>
    <property type="match status" value="1"/>
</dbReference>
<dbReference type="PROSITE" id="PS51257">
    <property type="entry name" value="PROKAR_LIPOPROTEIN"/>
    <property type="match status" value="1"/>
</dbReference>
<dbReference type="Proteomes" id="UP000238176">
    <property type="component" value="Unassembled WGS sequence"/>
</dbReference>
<evidence type="ECO:0000313" key="3">
    <source>
        <dbReference type="Proteomes" id="UP000238176"/>
    </source>
</evidence>
<dbReference type="Gene3D" id="3.40.190.10">
    <property type="entry name" value="Periplasmic binding protein-like II"/>
    <property type="match status" value="1"/>
</dbReference>
<evidence type="ECO:0000256" key="1">
    <source>
        <dbReference type="SAM" id="SignalP"/>
    </source>
</evidence>
<protein>
    <submittedName>
        <fullName evidence="2">Multiple sugar transport system substrate-binding protein</fullName>
    </submittedName>
</protein>
<dbReference type="InterPro" id="IPR006059">
    <property type="entry name" value="SBP"/>
</dbReference>
<keyword evidence="3" id="KW-1185">Reference proteome</keyword>
<accession>A0A2T0UNR2</accession>
<reference evidence="2 3" key="1">
    <citation type="submission" date="2018-03" db="EMBL/GenBank/DDBJ databases">
        <title>Genomic Encyclopedia of Type Strains, Phase III (KMG-III): the genomes of soil and plant-associated and newly described type strains.</title>
        <authorList>
            <person name="Whitman W."/>
        </authorList>
    </citation>
    <scope>NUCLEOTIDE SEQUENCE [LARGE SCALE GENOMIC DNA]</scope>
    <source>
        <strain evidence="2 3">CGMCC 4.7067</strain>
    </source>
</reference>
<dbReference type="PANTHER" id="PTHR43649">
    <property type="entry name" value="ARABINOSE-BINDING PROTEIN-RELATED"/>
    <property type="match status" value="1"/>
</dbReference>
<dbReference type="Pfam" id="PF01547">
    <property type="entry name" value="SBP_bac_1"/>
    <property type="match status" value="1"/>
</dbReference>
<organism evidence="2 3">
    <name type="scientific">Glycomyces artemisiae</name>
    <dbReference type="NCBI Taxonomy" id="1076443"/>
    <lineage>
        <taxon>Bacteria</taxon>
        <taxon>Bacillati</taxon>
        <taxon>Actinomycetota</taxon>
        <taxon>Actinomycetes</taxon>
        <taxon>Glycomycetales</taxon>
        <taxon>Glycomycetaceae</taxon>
        <taxon>Glycomyces</taxon>
    </lineage>
</organism>